<sequence>MSTQSPHPPTPKGPRNGNPNFHNNNNNNARRSSKKNTNTTPHAQKVAMLSTPPSSPPRNLSPGIATDPSAHIHSKKKPPRSGKKVNNGNRASPAPNAGGNGHQRQTSQPTNTPAKDAAYAGPTFHASPAPSALPMPSFFSKSYPESDLPTTFETDSEENEPVSETTPSKPRAARPQPQQSLPVQPQAQPQPQAAAQHKPSPIDFLFEAAKRARNPNPNPVSSPEASSRVRSPQTDTKALHGNHTPGGGMFAFEMGSPERAQIGPSFAPSYQDRMNALRSSSSPSHTQSQPALNHTEDERRMKTEELKHLLLNPRPQKPPSSIPPPNEKATYGRQSNNGSIPHYATPMRTNSGPPTAMSHGSSQTPPLPANYPYNQFNGSQNFRNTNSPLRRELPHNSANASPVPYGHYYNATAPQHGNYVSPQPQYTNAAFPMPTHSPSPTRSMETKQIEDDLRRVLKIGGPGIPSGGMQSPFAA</sequence>
<comment type="caution">
    <text evidence="2">The sequence shown here is derived from an EMBL/GenBank/DDBJ whole genome shotgun (WGS) entry which is preliminary data.</text>
</comment>
<dbReference type="InterPro" id="IPR028322">
    <property type="entry name" value="PNRC-like_rgn"/>
</dbReference>
<feature type="compositionally biased region" description="Low complexity" evidence="1">
    <location>
        <begin position="175"/>
        <end position="196"/>
    </location>
</feature>
<feature type="compositionally biased region" description="Polar residues" evidence="1">
    <location>
        <begin position="219"/>
        <end position="236"/>
    </location>
</feature>
<feature type="compositionally biased region" description="Low complexity" evidence="1">
    <location>
        <begin position="126"/>
        <end position="140"/>
    </location>
</feature>
<feature type="compositionally biased region" description="Low complexity" evidence="1">
    <location>
        <begin position="279"/>
        <end position="290"/>
    </location>
</feature>
<reference evidence="3" key="1">
    <citation type="journal article" date="2017" name="Nat. Microbiol.">
        <title>Global analysis of biosynthetic gene clusters reveals vast potential of secondary metabolite production in Penicillium species.</title>
        <authorList>
            <person name="Nielsen J.C."/>
            <person name="Grijseels S."/>
            <person name="Prigent S."/>
            <person name="Ji B."/>
            <person name="Dainat J."/>
            <person name="Nielsen K.F."/>
            <person name="Frisvad J.C."/>
            <person name="Workman M."/>
            <person name="Nielsen J."/>
        </authorList>
    </citation>
    <scope>NUCLEOTIDE SEQUENCE [LARGE SCALE GENOMIC DNA]</scope>
    <source>
        <strain evidence="3">IBT 24891</strain>
    </source>
</reference>
<dbReference type="EMBL" id="MLKD01000001">
    <property type="protein sequence ID" value="OQE31837.1"/>
    <property type="molecule type" value="Genomic_DNA"/>
</dbReference>
<evidence type="ECO:0000256" key="1">
    <source>
        <dbReference type="SAM" id="MobiDB-lite"/>
    </source>
</evidence>
<dbReference type="AlphaFoldDB" id="A0A1V6TZS9"/>
<feature type="region of interest" description="Disordered" evidence="1">
    <location>
        <begin position="309"/>
        <end position="367"/>
    </location>
</feature>
<feature type="compositionally biased region" description="Polar residues" evidence="1">
    <location>
        <begin position="347"/>
        <end position="364"/>
    </location>
</feature>
<accession>A0A1V6TZS9</accession>
<feature type="region of interest" description="Disordered" evidence="1">
    <location>
        <begin position="1"/>
        <end position="296"/>
    </location>
</feature>
<feature type="compositionally biased region" description="Pro residues" evidence="1">
    <location>
        <begin position="315"/>
        <end position="326"/>
    </location>
</feature>
<feature type="compositionally biased region" description="Basic residues" evidence="1">
    <location>
        <begin position="72"/>
        <end position="83"/>
    </location>
</feature>
<proteinExistence type="predicted"/>
<dbReference type="GO" id="GO:0016071">
    <property type="term" value="P:mRNA metabolic process"/>
    <property type="evidence" value="ECO:0007669"/>
    <property type="project" value="UniProtKB-ARBA"/>
</dbReference>
<dbReference type="Pfam" id="PF15365">
    <property type="entry name" value="PNRC"/>
    <property type="match status" value="1"/>
</dbReference>
<feature type="compositionally biased region" description="Pro residues" evidence="1">
    <location>
        <begin position="1"/>
        <end position="12"/>
    </location>
</feature>
<dbReference type="OrthoDB" id="2142961at2759"/>
<keyword evidence="3" id="KW-1185">Reference proteome</keyword>
<evidence type="ECO:0000313" key="3">
    <source>
        <dbReference type="Proteomes" id="UP000191285"/>
    </source>
</evidence>
<feature type="compositionally biased region" description="Polar residues" evidence="1">
    <location>
        <begin position="102"/>
        <end position="113"/>
    </location>
</feature>
<organism evidence="2 3">
    <name type="scientific">Penicillium steckii</name>
    <dbReference type="NCBI Taxonomy" id="303698"/>
    <lineage>
        <taxon>Eukaryota</taxon>
        <taxon>Fungi</taxon>
        <taxon>Dikarya</taxon>
        <taxon>Ascomycota</taxon>
        <taxon>Pezizomycotina</taxon>
        <taxon>Eurotiomycetes</taxon>
        <taxon>Eurotiomycetidae</taxon>
        <taxon>Eurotiales</taxon>
        <taxon>Aspergillaceae</taxon>
        <taxon>Penicillium</taxon>
    </lineage>
</organism>
<evidence type="ECO:0000313" key="2">
    <source>
        <dbReference type="EMBL" id="OQE31837.1"/>
    </source>
</evidence>
<gene>
    <name evidence="2" type="ORF">PENSTE_c001G01293</name>
</gene>
<dbReference type="Proteomes" id="UP000191285">
    <property type="component" value="Unassembled WGS sequence"/>
</dbReference>
<feature type="compositionally biased region" description="Low complexity" evidence="1">
    <location>
        <begin position="16"/>
        <end position="38"/>
    </location>
</feature>
<name>A0A1V6TZS9_9EURO</name>
<protein>
    <submittedName>
        <fullName evidence="2">Uncharacterized protein</fullName>
    </submittedName>
</protein>